<dbReference type="OrthoDB" id="447889at2759"/>
<evidence type="ECO:0000259" key="16">
    <source>
        <dbReference type="PROSITE" id="PS50011"/>
    </source>
</evidence>
<gene>
    <name evidence="17" type="ORF">PSON_ATCC_30995.1.T0450301</name>
</gene>
<organism evidence="17 18">
    <name type="scientific">Paramecium sonneborni</name>
    <dbReference type="NCBI Taxonomy" id="65129"/>
    <lineage>
        <taxon>Eukaryota</taxon>
        <taxon>Sar</taxon>
        <taxon>Alveolata</taxon>
        <taxon>Ciliophora</taxon>
        <taxon>Intramacronucleata</taxon>
        <taxon>Oligohymenophorea</taxon>
        <taxon>Peniculida</taxon>
        <taxon>Parameciidae</taxon>
        <taxon>Paramecium</taxon>
    </lineage>
</organism>
<comment type="catalytic activity">
    <reaction evidence="13">
        <text>L-seryl-[protein] + ATP = O-phospho-L-seryl-[protein] + ADP + H(+)</text>
        <dbReference type="Rhea" id="RHEA:17989"/>
        <dbReference type="Rhea" id="RHEA-COMP:9863"/>
        <dbReference type="Rhea" id="RHEA-COMP:11604"/>
        <dbReference type="ChEBI" id="CHEBI:15378"/>
        <dbReference type="ChEBI" id="CHEBI:29999"/>
        <dbReference type="ChEBI" id="CHEBI:30616"/>
        <dbReference type="ChEBI" id="CHEBI:83421"/>
        <dbReference type="ChEBI" id="CHEBI:456216"/>
        <dbReference type="EC" id="2.7.11.1"/>
    </reaction>
</comment>
<evidence type="ECO:0000256" key="2">
    <source>
        <dbReference type="ARBA" id="ARBA00012513"/>
    </source>
</evidence>
<feature type="domain" description="Protein kinase" evidence="16">
    <location>
        <begin position="12"/>
        <end position="110"/>
    </location>
</feature>
<dbReference type="Proteomes" id="UP000692954">
    <property type="component" value="Unassembled WGS sequence"/>
</dbReference>
<reference evidence="17" key="1">
    <citation type="submission" date="2021-01" db="EMBL/GenBank/DDBJ databases">
        <authorList>
            <consortium name="Genoscope - CEA"/>
            <person name="William W."/>
        </authorList>
    </citation>
    <scope>NUCLEOTIDE SEQUENCE</scope>
</reference>
<name>A0A8S1MVT7_9CILI</name>
<dbReference type="FunFam" id="3.30.200.20:FF:000315">
    <property type="entry name" value="Calcium-dependent protein kinase 3"/>
    <property type="match status" value="1"/>
</dbReference>
<evidence type="ECO:0000256" key="10">
    <source>
        <dbReference type="ARBA" id="ARBA00022840"/>
    </source>
</evidence>
<evidence type="ECO:0000256" key="1">
    <source>
        <dbReference type="ARBA" id="ARBA00001946"/>
    </source>
</evidence>
<dbReference type="AlphaFoldDB" id="A0A8S1MVT7"/>
<keyword evidence="3" id="KW-0723">Serine/threonine-protein kinase</keyword>
<evidence type="ECO:0000256" key="9">
    <source>
        <dbReference type="ARBA" id="ARBA00022837"/>
    </source>
</evidence>
<dbReference type="InterPro" id="IPR000719">
    <property type="entry name" value="Prot_kinase_dom"/>
</dbReference>
<evidence type="ECO:0000256" key="14">
    <source>
        <dbReference type="PIRSR" id="PIRSR630616-2"/>
    </source>
</evidence>
<proteinExistence type="inferred from homology"/>
<feature type="binding site" evidence="14">
    <location>
        <position position="41"/>
    </location>
    <ligand>
        <name>ATP</name>
        <dbReference type="ChEBI" id="CHEBI:30616"/>
    </ligand>
</feature>
<sequence>MNEFCDISFDLFEFQEFLGQGSFGTVLKALNKQTQQLVAVKIIKKKSLFQSEQLMQEARILQELSHPNIVKFFAVHETDSRIFIEMELIQGGIYLFTVSIRLTQFHIQVF</sequence>
<evidence type="ECO:0000256" key="5">
    <source>
        <dbReference type="ARBA" id="ARBA00022723"/>
    </source>
</evidence>
<dbReference type="PROSITE" id="PS00107">
    <property type="entry name" value="PROTEIN_KINASE_ATP"/>
    <property type="match status" value="1"/>
</dbReference>
<dbReference type="InterPro" id="IPR030616">
    <property type="entry name" value="Aur-like"/>
</dbReference>
<evidence type="ECO:0000256" key="6">
    <source>
        <dbReference type="ARBA" id="ARBA00022737"/>
    </source>
</evidence>
<dbReference type="PROSITE" id="PS50011">
    <property type="entry name" value="PROTEIN_KINASE_DOM"/>
    <property type="match status" value="1"/>
</dbReference>
<dbReference type="Pfam" id="PF00069">
    <property type="entry name" value="Pkinase"/>
    <property type="match status" value="1"/>
</dbReference>
<dbReference type="PANTHER" id="PTHR24350">
    <property type="entry name" value="SERINE/THREONINE-PROTEIN KINASE IAL-RELATED"/>
    <property type="match status" value="1"/>
</dbReference>
<keyword evidence="4" id="KW-0808">Transferase</keyword>
<evidence type="ECO:0000313" key="17">
    <source>
        <dbReference type="EMBL" id="CAD8083829.1"/>
    </source>
</evidence>
<keyword evidence="6" id="KW-0677">Repeat</keyword>
<dbReference type="GO" id="GO:0005524">
    <property type="term" value="F:ATP binding"/>
    <property type="evidence" value="ECO:0007669"/>
    <property type="project" value="UniProtKB-UniRule"/>
</dbReference>
<dbReference type="GO" id="GO:0046872">
    <property type="term" value="F:metal ion binding"/>
    <property type="evidence" value="ECO:0007669"/>
    <property type="project" value="UniProtKB-KW"/>
</dbReference>
<feature type="binding site" evidence="15">
    <location>
        <position position="45"/>
    </location>
    <ligand>
        <name>ATP</name>
        <dbReference type="ChEBI" id="CHEBI:30616"/>
    </ligand>
</feature>
<dbReference type="EMBL" id="CAJJDN010000045">
    <property type="protein sequence ID" value="CAD8083829.1"/>
    <property type="molecule type" value="Genomic_DNA"/>
</dbReference>
<dbReference type="GO" id="GO:0004674">
    <property type="term" value="F:protein serine/threonine kinase activity"/>
    <property type="evidence" value="ECO:0007669"/>
    <property type="project" value="UniProtKB-KW"/>
</dbReference>
<accession>A0A8S1MVT7</accession>
<protein>
    <recommendedName>
        <fullName evidence="2">non-specific serine/threonine protein kinase</fullName>
        <ecNumber evidence="2">2.7.11.1</ecNumber>
    </recommendedName>
</protein>
<comment type="catalytic activity">
    <reaction evidence="12">
        <text>L-threonyl-[protein] + ATP = O-phospho-L-threonyl-[protein] + ADP + H(+)</text>
        <dbReference type="Rhea" id="RHEA:46608"/>
        <dbReference type="Rhea" id="RHEA-COMP:11060"/>
        <dbReference type="Rhea" id="RHEA-COMP:11605"/>
        <dbReference type="ChEBI" id="CHEBI:15378"/>
        <dbReference type="ChEBI" id="CHEBI:30013"/>
        <dbReference type="ChEBI" id="CHEBI:30616"/>
        <dbReference type="ChEBI" id="CHEBI:61977"/>
        <dbReference type="ChEBI" id="CHEBI:456216"/>
        <dbReference type="EC" id="2.7.11.1"/>
    </reaction>
</comment>
<dbReference type="EC" id="2.7.11.1" evidence="2"/>
<evidence type="ECO:0000256" key="15">
    <source>
        <dbReference type="PROSITE-ProRule" id="PRU10141"/>
    </source>
</evidence>
<comment type="cofactor">
    <cofactor evidence="1">
        <name>Mg(2+)</name>
        <dbReference type="ChEBI" id="CHEBI:18420"/>
    </cofactor>
</comment>
<keyword evidence="9" id="KW-0106">Calcium</keyword>
<evidence type="ECO:0000313" key="18">
    <source>
        <dbReference type="Proteomes" id="UP000692954"/>
    </source>
</evidence>
<keyword evidence="10 14" id="KW-0067">ATP-binding</keyword>
<evidence type="ECO:0000256" key="11">
    <source>
        <dbReference type="ARBA" id="ARBA00024334"/>
    </source>
</evidence>
<keyword evidence="7 14" id="KW-0547">Nucleotide-binding</keyword>
<evidence type="ECO:0000256" key="4">
    <source>
        <dbReference type="ARBA" id="ARBA00022679"/>
    </source>
</evidence>
<dbReference type="InterPro" id="IPR017441">
    <property type="entry name" value="Protein_kinase_ATP_BS"/>
</dbReference>
<evidence type="ECO:0000256" key="7">
    <source>
        <dbReference type="ARBA" id="ARBA00022741"/>
    </source>
</evidence>
<evidence type="ECO:0000256" key="3">
    <source>
        <dbReference type="ARBA" id="ARBA00022527"/>
    </source>
</evidence>
<evidence type="ECO:0000256" key="13">
    <source>
        <dbReference type="ARBA" id="ARBA00048679"/>
    </source>
</evidence>
<comment type="similarity">
    <text evidence="11">Belongs to the protein kinase superfamily. Ser/Thr protein kinase family. CDPK subfamily.</text>
</comment>
<comment type="caution">
    <text evidence="17">The sequence shown here is derived from an EMBL/GenBank/DDBJ whole genome shotgun (WGS) entry which is preliminary data.</text>
</comment>
<keyword evidence="5" id="KW-0479">Metal-binding</keyword>
<evidence type="ECO:0000256" key="8">
    <source>
        <dbReference type="ARBA" id="ARBA00022777"/>
    </source>
</evidence>
<keyword evidence="18" id="KW-1185">Reference proteome</keyword>
<evidence type="ECO:0000256" key="12">
    <source>
        <dbReference type="ARBA" id="ARBA00047899"/>
    </source>
</evidence>
<keyword evidence="8" id="KW-0418">Kinase</keyword>